<dbReference type="Pfam" id="PF01523">
    <property type="entry name" value="PmbA_TldD_1st"/>
    <property type="match status" value="1"/>
</dbReference>
<feature type="domain" description="Metalloprotease TldD/E N-terminal" evidence="1">
    <location>
        <begin position="21"/>
        <end position="84"/>
    </location>
</feature>
<dbReference type="EMBL" id="UINC01000296">
    <property type="protein sequence ID" value="SUZ52811.1"/>
    <property type="molecule type" value="Genomic_DNA"/>
</dbReference>
<dbReference type="InterPro" id="IPR047657">
    <property type="entry name" value="PmbA"/>
</dbReference>
<evidence type="ECO:0000259" key="2">
    <source>
        <dbReference type="Pfam" id="PF19289"/>
    </source>
</evidence>
<dbReference type="GO" id="GO:0005829">
    <property type="term" value="C:cytosol"/>
    <property type="evidence" value="ECO:0007669"/>
    <property type="project" value="TreeGrafter"/>
</dbReference>
<dbReference type="InterPro" id="IPR035068">
    <property type="entry name" value="TldD/PmbA_N"/>
</dbReference>
<evidence type="ECO:0000259" key="1">
    <source>
        <dbReference type="Pfam" id="PF01523"/>
    </source>
</evidence>
<protein>
    <recommendedName>
        <fullName evidence="5">TldD/PmbA family protein</fullName>
    </recommendedName>
</protein>
<organism evidence="4">
    <name type="scientific">marine metagenome</name>
    <dbReference type="NCBI Taxonomy" id="408172"/>
    <lineage>
        <taxon>unclassified sequences</taxon>
        <taxon>metagenomes</taxon>
        <taxon>ecological metagenomes</taxon>
    </lineage>
</organism>
<dbReference type="GO" id="GO:0006508">
    <property type="term" value="P:proteolysis"/>
    <property type="evidence" value="ECO:0007669"/>
    <property type="project" value="InterPro"/>
</dbReference>
<name>A0A381NE00_9ZZZZ</name>
<feature type="non-terminal residue" evidence="4">
    <location>
        <position position="1"/>
    </location>
</feature>
<gene>
    <name evidence="4" type="ORF">METZ01_LOCUS5665</name>
</gene>
<dbReference type="AlphaFoldDB" id="A0A381NE00"/>
<proteinExistence type="predicted"/>
<dbReference type="Pfam" id="PF19290">
    <property type="entry name" value="PmbA_TldD_2nd"/>
    <property type="match status" value="1"/>
</dbReference>
<dbReference type="Gene3D" id="3.30.2290.10">
    <property type="entry name" value="PmbA/TldD superfamily"/>
    <property type="match status" value="1"/>
</dbReference>
<dbReference type="InterPro" id="IPR045570">
    <property type="entry name" value="Metalloprtase-TldD/E_cen_dom"/>
</dbReference>
<feature type="domain" description="Metalloprotease TldD/E C-terminal" evidence="2">
    <location>
        <begin position="225"/>
        <end position="445"/>
    </location>
</feature>
<dbReference type="InterPro" id="IPR036059">
    <property type="entry name" value="TldD/PmbA_sf"/>
</dbReference>
<feature type="domain" description="Metalloprotease TldD/E central" evidence="3">
    <location>
        <begin position="116"/>
        <end position="218"/>
    </location>
</feature>
<reference evidence="4" key="1">
    <citation type="submission" date="2018-05" db="EMBL/GenBank/DDBJ databases">
        <authorList>
            <person name="Lanie J.A."/>
            <person name="Ng W.-L."/>
            <person name="Kazmierczak K.M."/>
            <person name="Andrzejewski T.M."/>
            <person name="Davidsen T.M."/>
            <person name="Wayne K.J."/>
            <person name="Tettelin H."/>
            <person name="Glass J.I."/>
            <person name="Rusch D."/>
            <person name="Podicherti R."/>
            <person name="Tsui H.-C.T."/>
            <person name="Winkler M.E."/>
        </authorList>
    </citation>
    <scope>NUCLEOTIDE SEQUENCE</scope>
</reference>
<evidence type="ECO:0000313" key="4">
    <source>
        <dbReference type="EMBL" id="SUZ52811.1"/>
    </source>
</evidence>
<dbReference type="InterPro" id="IPR002510">
    <property type="entry name" value="Metalloprtase-TldD/E_N"/>
</dbReference>
<sequence>VSELLDIAGRIVGWAESGEQVEAVVVHERETEVRAYEGEVESLTAAESRGVGVRVVRDGRQGFAYAGTLDPDALAEVLREARDNLGFATPDEHCALAEPDGVAPAEMDLYRASVLDHPTDAKVQLALDLERLTRSADHRISGVESAEYSDSVSESAVATTTGIRSTSRETGCFLAAYALAEQDGETQTGFGFSLGRQPGDLDVAAAAAEAAERSTRMLGAVKPPSGRMTVVLDPWVSAQFLGIVGGTLSGEAVQKGRSLFAERLGEDVAAPILTLIDDPTDPAAYTATGTDGEGLATRRNVLLADGRLERFVHNSETARRAGTSSTGSAVRGYSSTPGVGVRAVAVVAGDRSPAELISGIRDGLLVQGVSGLHSGVNPVSGDFSTGAEGLRIREGELAEPVREFTIASTIQKMLHNVTAIGDDVQWLPMRAAGVTLVIGELTVSGV</sequence>
<dbReference type="GO" id="GO:0008237">
    <property type="term" value="F:metallopeptidase activity"/>
    <property type="evidence" value="ECO:0007669"/>
    <property type="project" value="InterPro"/>
</dbReference>
<evidence type="ECO:0000259" key="3">
    <source>
        <dbReference type="Pfam" id="PF19290"/>
    </source>
</evidence>
<dbReference type="InterPro" id="IPR045569">
    <property type="entry name" value="Metalloprtase-TldD/E_C"/>
</dbReference>
<dbReference type="Pfam" id="PF19289">
    <property type="entry name" value="PmbA_TldD_3rd"/>
    <property type="match status" value="1"/>
</dbReference>
<accession>A0A381NE00</accession>
<dbReference type="PANTHER" id="PTHR43421:SF1">
    <property type="entry name" value="METALLOPROTEASE PMBA"/>
    <property type="match status" value="1"/>
</dbReference>
<dbReference type="SUPFAM" id="SSF111283">
    <property type="entry name" value="Putative modulator of DNA gyrase, PmbA/TldD"/>
    <property type="match status" value="1"/>
</dbReference>
<dbReference type="PANTHER" id="PTHR43421">
    <property type="entry name" value="METALLOPROTEASE PMBA"/>
    <property type="match status" value="1"/>
</dbReference>
<evidence type="ECO:0008006" key="5">
    <source>
        <dbReference type="Google" id="ProtNLM"/>
    </source>
</evidence>